<evidence type="ECO:0000256" key="1">
    <source>
        <dbReference type="SAM" id="MobiDB-lite"/>
    </source>
</evidence>
<reference evidence="2" key="2">
    <citation type="submission" date="2015-06" db="UniProtKB">
        <authorList>
            <consortium name="EnsemblPlants"/>
        </authorList>
    </citation>
    <scope>IDENTIFICATION</scope>
</reference>
<dbReference type="HOGENOM" id="CLU_1672146_0_0_1"/>
<sequence length="158" mass="16922">MLLHLLPAAAPPRRPLMTPPNQRRTSRRRMPPLRRIRQPHASPQPDRQGEGGEGPRATGSAAPMPSLRRICKGREGRECAPPDPLPPCLPSARSTRGGRGGGAVVAPLPPPPAAPCALSPQSREREGGAACRRPSDDSPAGVGGEERGRWEEWRGRGR</sequence>
<protein>
    <submittedName>
        <fullName evidence="2">Uncharacterized protein</fullName>
    </submittedName>
</protein>
<feature type="compositionally biased region" description="Pro residues" evidence="1">
    <location>
        <begin position="9"/>
        <end position="18"/>
    </location>
</feature>
<proteinExistence type="predicted"/>
<dbReference type="EnsemblPlants" id="ORUFI11G15350.1">
    <property type="protein sequence ID" value="ORUFI11G15350.1"/>
    <property type="gene ID" value="ORUFI11G15350"/>
</dbReference>
<dbReference type="Gramene" id="ORUFI11G15350.1">
    <property type="protein sequence ID" value="ORUFI11G15350.1"/>
    <property type="gene ID" value="ORUFI11G15350"/>
</dbReference>
<name>A0A0E0R8R2_ORYRU</name>
<accession>A0A0E0R8R2</accession>
<reference evidence="3" key="1">
    <citation type="submission" date="2013-06" db="EMBL/GenBank/DDBJ databases">
        <authorList>
            <person name="Zhao Q."/>
        </authorList>
    </citation>
    <scope>NUCLEOTIDE SEQUENCE</scope>
    <source>
        <strain evidence="3">cv. W1943</strain>
    </source>
</reference>
<dbReference type="Proteomes" id="UP000008022">
    <property type="component" value="Unassembled WGS sequence"/>
</dbReference>
<evidence type="ECO:0000313" key="2">
    <source>
        <dbReference type="EnsemblPlants" id="ORUFI11G15350.1"/>
    </source>
</evidence>
<dbReference type="AlphaFoldDB" id="A0A0E0R8R2"/>
<organism evidence="2 3">
    <name type="scientific">Oryza rufipogon</name>
    <name type="common">Brownbeard rice</name>
    <name type="synonym">Asian wild rice</name>
    <dbReference type="NCBI Taxonomy" id="4529"/>
    <lineage>
        <taxon>Eukaryota</taxon>
        <taxon>Viridiplantae</taxon>
        <taxon>Streptophyta</taxon>
        <taxon>Embryophyta</taxon>
        <taxon>Tracheophyta</taxon>
        <taxon>Spermatophyta</taxon>
        <taxon>Magnoliopsida</taxon>
        <taxon>Liliopsida</taxon>
        <taxon>Poales</taxon>
        <taxon>Poaceae</taxon>
        <taxon>BOP clade</taxon>
        <taxon>Oryzoideae</taxon>
        <taxon>Oryzeae</taxon>
        <taxon>Oryzinae</taxon>
        <taxon>Oryza</taxon>
    </lineage>
</organism>
<feature type="compositionally biased region" description="Basic residues" evidence="1">
    <location>
        <begin position="24"/>
        <end position="38"/>
    </location>
</feature>
<evidence type="ECO:0000313" key="3">
    <source>
        <dbReference type="Proteomes" id="UP000008022"/>
    </source>
</evidence>
<feature type="region of interest" description="Disordered" evidence="1">
    <location>
        <begin position="1"/>
        <end position="158"/>
    </location>
</feature>
<keyword evidence="3" id="KW-1185">Reference proteome</keyword>
<feature type="compositionally biased region" description="Basic and acidic residues" evidence="1">
    <location>
        <begin position="144"/>
        <end position="158"/>
    </location>
</feature>